<accession>A0ACB6R800</accession>
<organism evidence="1 2">
    <name type="scientific">Lindgomyces ingoldianus</name>
    <dbReference type="NCBI Taxonomy" id="673940"/>
    <lineage>
        <taxon>Eukaryota</taxon>
        <taxon>Fungi</taxon>
        <taxon>Dikarya</taxon>
        <taxon>Ascomycota</taxon>
        <taxon>Pezizomycotina</taxon>
        <taxon>Dothideomycetes</taxon>
        <taxon>Pleosporomycetidae</taxon>
        <taxon>Pleosporales</taxon>
        <taxon>Lindgomycetaceae</taxon>
        <taxon>Lindgomyces</taxon>
    </lineage>
</organism>
<reference evidence="1" key="1">
    <citation type="journal article" date="2020" name="Stud. Mycol.">
        <title>101 Dothideomycetes genomes: a test case for predicting lifestyles and emergence of pathogens.</title>
        <authorList>
            <person name="Haridas S."/>
            <person name="Albert R."/>
            <person name="Binder M."/>
            <person name="Bloem J."/>
            <person name="Labutti K."/>
            <person name="Salamov A."/>
            <person name="Andreopoulos B."/>
            <person name="Baker S."/>
            <person name="Barry K."/>
            <person name="Bills G."/>
            <person name="Bluhm B."/>
            <person name="Cannon C."/>
            <person name="Castanera R."/>
            <person name="Culley D."/>
            <person name="Daum C."/>
            <person name="Ezra D."/>
            <person name="Gonzalez J."/>
            <person name="Henrissat B."/>
            <person name="Kuo A."/>
            <person name="Liang C."/>
            <person name="Lipzen A."/>
            <person name="Lutzoni F."/>
            <person name="Magnuson J."/>
            <person name="Mondo S."/>
            <person name="Nolan M."/>
            <person name="Ohm R."/>
            <person name="Pangilinan J."/>
            <person name="Park H.-J."/>
            <person name="Ramirez L."/>
            <person name="Alfaro M."/>
            <person name="Sun H."/>
            <person name="Tritt A."/>
            <person name="Yoshinaga Y."/>
            <person name="Zwiers L.-H."/>
            <person name="Turgeon B."/>
            <person name="Goodwin S."/>
            <person name="Spatafora J."/>
            <person name="Crous P."/>
            <person name="Grigoriev I."/>
        </authorList>
    </citation>
    <scope>NUCLEOTIDE SEQUENCE</scope>
    <source>
        <strain evidence="1">ATCC 200398</strain>
    </source>
</reference>
<evidence type="ECO:0000313" key="2">
    <source>
        <dbReference type="Proteomes" id="UP000799755"/>
    </source>
</evidence>
<gene>
    <name evidence="1" type="ORF">BDR25DRAFT_301108</name>
</gene>
<evidence type="ECO:0000313" key="1">
    <source>
        <dbReference type="EMBL" id="KAF2475444.1"/>
    </source>
</evidence>
<dbReference type="EMBL" id="MU003496">
    <property type="protein sequence ID" value="KAF2475444.1"/>
    <property type="molecule type" value="Genomic_DNA"/>
</dbReference>
<comment type="caution">
    <text evidence="1">The sequence shown here is derived from an EMBL/GenBank/DDBJ whole genome shotgun (WGS) entry which is preliminary data.</text>
</comment>
<protein>
    <submittedName>
        <fullName evidence="1">Uncharacterized protein</fullName>
    </submittedName>
</protein>
<sequence length="710" mass="80741">MSRQASTTAHPAAQVPWLHQYACKRCRMRKVKCDKVLPACALCIESSVQCTYLARRPRNSQKVHPEPAPQRRLLPAERTAHDAREASPGPKHTLDSRDESRSDDEDDLVIPREMRDSKFEARFDSGPEDHGRLFVAQGKSRYINSDKANQVADLESVLAADSSAKDEGASSQCLPSARPKPKLEYSSLLGTSHIMQSLRTYHPPPEVMNTLWKYYVLNVDILVKILYKPTVETFVISASRDLEGLSPSSEVLLFAIWFATITTMPAEECLKLHKEEKSTLLKKYRYALEQALAQAGWMTTQEVVVLQALILFIVCTPWNNTRSTWMVSGIALSVAQAMGMHSDSSSFSLGAIETEVRRRVWWYLCQLDIRISEDCGLEPHVPLAMDTRYPLHINDSDLNEGNTETVAPRTEFTEMTASLVKIEMADTILKVKRCRYRNPPLNSSEIETLSRDQIRRYEETYLTYPNENSHLHYLLYRGMRLLIAKLWKIKYDASQQNDEVEQGGINEPLLFYNADVLEITHQFPDDVRQFGWFFRCRDTKWHAIAYLLIELCKHTRGPAVDRAWAVLDVVFSDWGHDSSEDAGSLPGAQKEKKSAILQPLLKLVKRARHARKQALEASQGSRGELSDAPSTFDSGYENTGLNPVEEHTQSAPHEDGLLGDPFLFSGTEFGDEMNWEQLDTWIQSFQPELSSQQESMDFQTHSHTGVLSWW</sequence>
<keyword evidence="2" id="KW-1185">Reference proteome</keyword>
<proteinExistence type="predicted"/>
<dbReference type="Proteomes" id="UP000799755">
    <property type="component" value="Unassembled WGS sequence"/>
</dbReference>
<name>A0ACB6R800_9PLEO</name>